<evidence type="ECO:0000313" key="3">
    <source>
        <dbReference type="Proteomes" id="UP000051302"/>
    </source>
</evidence>
<dbReference type="STRING" id="1423774.FD31_GL002165"/>
<gene>
    <name evidence="2" type="ORF">FD31_GL002165</name>
</gene>
<proteinExistence type="predicted"/>
<name>A0A0R1WKD2_9LACO</name>
<evidence type="ECO:0000256" key="1">
    <source>
        <dbReference type="SAM" id="Phobius"/>
    </source>
</evidence>
<keyword evidence="1" id="KW-1133">Transmembrane helix</keyword>
<accession>A0A0R1WKD2</accession>
<evidence type="ECO:0000313" key="2">
    <source>
        <dbReference type="EMBL" id="KRM17997.1"/>
    </source>
</evidence>
<dbReference type="InterPro" id="IPR046717">
    <property type="entry name" value="DUF6609"/>
</dbReference>
<protein>
    <submittedName>
        <fullName evidence="2">Uncharacterized protein</fullName>
    </submittedName>
</protein>
<dbReference type="AlphaFoldDB" id="A0A0R1WKD2"/>
<organism evidence="2 3">
    <name type="scientific">Companilactobacillus nantensis DSM 16982</name>
    <dbReference type="NCBI Taxonomy" id="1423774"/>
    <lineage>
        <taxon>Bacteria</taxon>
        <taxon>Bacillati</taxon>
        <taxon>Bacillota</taxon>
        <taxon>Bacilli</taxon>
        <taxon>Lactobacillales</taxon>
        <taxon>Lactobacillaceae</taxon>
        <taxon>Companilactobacillus</taxon>
    </lineage>
</organism>
<dbReference type="PATRIC" id="fig|1423774.3.peg.2245"/>
<keyword evidence="1" id="KW-0472">Membrane</keyword>
<feature type="transmembrane region" description="Helical" evidence="1">
    <location>
        <begin position="38"/>
        <end position="54"/>
    </location>
</feature>
<dbReference type="Pfam" id="PF20313">
    <property type="entry name" value="DUF6609"/>
    <property type="match status" value="1"/>
</dbReference>
<dbReference type="Proteomes" id="UP000051302">
    <property type="component" value="Unassembled WGS sequence"/>
</dbReference>
<comment type="caution">
    <text evidence="2">The sequence shown here is derived from an EMBL/GenBank/DDBJ whole genome shotgun (WGS) entry which is preliminary data.</text>
</comment>
<sequence length="75" mass="8603">MEKQIYTYPRQFIVGIWLVIVGIAMMTLVVKMPNGTPNATYFEIIYALGMFWQLNSRTRKRFSVGPGTTKQKTLG</sequence>
<feature type="transmembrane region" description="Helical" evidence="1">
    <location>
        <begin position="12"/>
        <end position="32"/>
    </location>
</feature>
<reference evidence="2 3" key="1">
    <citation type="journal article" date="2015" name="Genome Announc.">
        <title>Expanding the biotechnology potential of lactobacilli through comparative genomics of 213 strains and associated genera.</title>
        <authorList>
            <person name="Sun Z."/>
            <person name="Harris H.M."/>
            <person name="McCann A."/>
            <person name="Guo C."/>
            <person name="Argimon S."/>
            <person name="Zhang W."/>
            <person name="Yang X."/>
            <person name="Jeffery I.B."/>
            <person name="Cooney J.C."/>
            <person name="Kagawa T.F."/>
            <person name="Liu W."/>
            <person name="Song Y."/>
            <person name="Salvetti E."/>
            <person name="Wrobel A."/>
            <person name="Rasinkangas P."/>
            <person name="Parkhill J."/>
            <person name="Rea M.C."/>
            <person name="O'Sullivan O."/>
            <person name="Ritari J."/>
            <person name="Douillard F.P."/>
            <person name="Paul Ross R."/>
            <person name="Yang R."/>
            <person name="Briner A.E."/>
            <person name="Felis G.E."/>
            <person name="de Vos W.M."/>
            <person name="Barrangou R."/>
            <person name="Klaenhammer T.R."/>
            <person name="Caufield P.W."/>
            <person name="Cui Y."/>
            <person name="Zhang H."/>
            <person name="O'Toole P.W."/>
        </authorList>
    </citation>
    <scope>NUCLEOTIDE SEQUENCE [LARGE SCALE GENOMIC DNA]</scope>
    <source>
        <strain evidence="2 3">DSM 16982</strain>
    </source>
</reference>
<keyword evidence="3" id="KW-1185">Reference proteome</keyword>
<dbReference type="EMBL" id="AZFV01000005">
    <property type="protein sequence ID" value="KRM17997.1"/>
    <property type="molecule type" value="Genomic_DNA"/>
</dbReference>
<keyword evidence="1" id="KW-0812">Transmembrane</keyword>
<dbReference type="RefSeq" id="WP_201782108.1">
    <property type="nucleotide sequence ID" value="NZ_AZFV01000005.1"/>
</dbReference>